<dbReference type="Proteomes" id="UP000632858">
    <property type="component" value="Unassembled WGS sequence"/>
</dbReference>
<name>A0A917FJE9_9GAMM</name>
<dbReference type="SUPFAM" id="SSF55729">
    <property type="entry name" value="Acyl-CoA N-acyltransferases (Nat)"/>
    <property type="match status" value="1"/>
</dbReference>
<dbReference type="GO" id="GO:0016747">
    <property type="term" value="F:acyltransferase activity, transferring groups other than amino-acyl groups"/>
    <property type="evidence" value="ECO:0007669"/>
    <property type="project" value="InterPro"/>
</dbReference>
<dbReference type="EMBL" id="BMFO01000002">
    <property type="protein sequence ID" value="GGF88800.1"/>
    <property type="molecule type" value="Genomic_DNA"/>
</dbReference>
<organism evidence="2 3">
    <name type="scientific">Arenimonas maotaiensis</name>
    <dbReference type="NCBI Taxonomy" id="1446479"/>
    <lineage>
        <taxon>Bacteria</taxon>
        <taxon>Pseudomonadati</taxon>
        <taxon>Pseudomonadota</taxon>
        <taxon>Gammaproteobacteria</taxon>
        <taxon>Lysobacterales</taxon>
        <taxon>Lysobacteraceae</taxon>
        <taxon>Arenimonas</taxon>
    </lineage>
</organism>
<dbReference type="RefSeq" id="WP_188448125.1">
    <property type="nucleotide sequence ID" value="NZ_BMFO01000002.1"/>
</dbReference>
<accession>A0A917FJE9</accession>
<protein>
    <recommendedName>
        <fullName evidence="1">N-acetyltransferase domain-containing protein</fullName>
    </recommendedName>
</protein>
<feature type="domain" description="N-acetyltransferase" evidence="1">
    <location>
        <begin position="1"/>
        <end position="121"/>
    </location>
</feature>
<dbReference type="InterPro" id="IPR000182">
    <property type="entry name" value="GNAT_dom"/>
</dbReference>
<keyword evidence="3" id="KW-1185">Reference proteome</keyword>
<evidence type="ECO:0000313" key="2">
    <source>
        <dbReference type="EMBL" id="GGF88800.1"/>
    </source>
</evidence>
<gene>
    <name evidence="2" type="ORF">GCM10010960_08340</name>
</gene>
<dbReference type="AlphaFoldDB" id="A0A917FJE9"/>
<dbReference type="Pfam" id="PF00583">
    <property type="entry name" value="Acetyltransf_1"/>
    <property type="match status" value="1"/>
</dbReference>
<evidence type="ECO:0000259" key="1">
    <source>
        <dbReference type="PROSITE" id="PS51186"/>
    </source>
</evidence>
<comment type="caution">
    <text evidence="2">The sequence shown here is derived from an EMBL/GenBank/DDBJ whole genome shotgun (WGS) entry which is preliminary data.</text>
</comment>
<sequence length="121" mass="14091">MTQSQLHLNANWRYEEYGPRRHYVIEAWLGGQRSGRAHGWFEEGRQFVLEKIEMDRSQRSRGYETAMIEELRAKAREKRCGEFVIQGVRAANRGAIRLYESIGAKPIQTDSDIYAYVISPP</sequence>
<dbReference type="InterPro" id="IPR016181">
    <property type="entry name" value="Acyl_CoA_acyltransferase"/>
</dbReference>
<evidence type="ECO:0000313" key="3">
    <source>
        <dbReference type="Proteomes" id="UP000632858"/>
    </source>
</evidence>
<proteinExistence type="predicted"/>
<dbReference type="Gene3D" id="3.40.630.30">
    <property type="match status" value="1"/>
</dbReference>
<dbReference type="PROSITE" id="PS51186">
    <property type="entry name" value="GNAT"/>
    <property type="match status" value="1"/>
</dbReference>
<reference evidence="2" key="1">
    <citation type="journal article" date="2014" name="Int. J. Syst. Evol. Microbiol.">
        <title>Complete genome sequence of Corynebacterium casei LMG S-19264T (=DSM 44701T), isolated from a smear-ripened cheese.</title>
        <authorList>
            <consortium name="US DOE Joint Genome Institute (JGI-PGF)"/>
            <person name="Walter F."/>
            <person name="Albersmeier A."/>
            <person name="Kalinowski J."/>
            <person name="Ruckert C."/>
        </authorList>
    </citation>
    <scope>NUCLEOTIDE SEQUENCE</scope>
    <source>
        <strain evidence="2">CGMCC 1.12726</strain>
    </source>
</reference>
<reference evidence="2" key="2">
    <citation type="submission" date="2020-09" db="EMBL/GenBank/DDBJ databases">
        <authorList>
            <person name="Sun Q."/>
            <person name="Zhou Y."/>
        </authorList>
    </citation>
    <scope>NUCLEOTIDE SEQUENCE</scope>
    <source>
        <strain evidence="2">CGMCC 1.12726</strain>
    </source>
</reference>